<evidence type="ECO:0000313" key="2">
    <source>
        <dbReference type="EMBL" id="GFC92871.1"/>
    </source>
</evidence>
<gene>
    <name evidence="2" type="ORF">Tci_864841</name>
</gene>
<dbReference type="AlphaFoldDB" id="A0A699S602"/>
<comment type="caution">
    <text evidence="2">The sequence shown here is derived from an EMBL/GenBank/DDBJ whole genome shotgun (WGS) entry which is preliminary data.</text>
</comment>
<sequence length="124" mass="14030">SKPRQEEIDVVSETNDVLPPSDDDSDDKVDVVGDLRIDNVIQNSEHEYSESEDSDLINPLLPLPPPEPPDKEFDFEIFNAKVKFGVFNDENDVLSYFMFVIFAKEFSLLSAESEDTIFDPGISE</sequence>
<evidence type="ECO:0008006" key="3">
    <source>
        <dbReference type="Google" id="ProtNLM"/>
    </source>
</evidence>
<name>A0A699S602_TANCI</name>
<feature type="region of interest" description="Disordered" evidence="1">
    <location>
        <begin position="1"/>
        <end position="29"/>
    </location>
</feature>
<organism evidence="2">
    <name type="scientific">Tanacetum cinerariifolium</name>
    <name type="common">Dalmatian daisy</name>
    <name type="synonym">Chrysanthemum cinerariifolium</name>
    <dbReference type="NCBI Taxonomy" id="118510"/>
    <lineage>
        <taxon>Eukaryota</taxon>
        <taxon>Viridiplantae</taxon>
        <taxon>Streptophyta</taxon>
        <taxon>Embryophyta</taxon>
        <taxon>Tracheophyta</taxon>
        <taxon>Spermatophyta</taxon>
        <taxon>Magnoliopsida</taxon>
        <taxon>eudicotyledons</taxon>
        <taxon>Gunneridae</taxon>
        <taxon>Pentapetalae</taxon>
        <taxon>asterids</taxon>
        <taxon>campanulids</taxon>
        <taxon>Asterales</taxon>
        <taxon>Asteraceae</taxon>
        <taxon>Asteroideae</taxon>
        <taxon>Anthemideae</taxon>
        <taxon>Anthemidinae</taxon>
        <taxon>Tanacetum</taxon>
    </lineage>
</organism>
<accession>A0A699S602</accession>
<feature type="non-terminal residue" evidence="2">
    <location>
        <position position="1"/>
    </location>
</feature>
<proteinExistence type="predicted"/>
<protein>
    <recommendedName>
        <fullName evidence="3">Reverse transcriptase domain-containing protein</fullName>
    </recommendedName>
</protein>
<evidence type="ECO:0000256" key="1">
    <source>
        <dbReference type="SAM" id="MobiDB-lite"/>
    </source>
</evidence>
<dbReference type="EMBL" id="BKCJ011139948">
    <property type="protein sequence ID" value="GFC92871.1"/>
    <property type="molecule type" value="Genomic_DNA"/>
</dbReference>
<reference evidence="2" key="1">
    <citation type="journal article" date="2019" name="Sci. Rep.">
        <title>Draft genome of Tanacetum cinerariifolium, the natural source of mosquito coil.</title>
        <authorList>
            <person name="Yamashiro T."/>
            <person name="Shiraishi A."/>
            <person name="Satake H."/>
            <person name="Nakayama K."/>
        </authorList>
    </citation>
    <scope>NUCLEOTIDE SEQUENCE</scope>
</reference>